<dbReference type="RefSeq" id="WP_244350630.1">
    <property type="nucleotide sequence ID" value="NZ_JAFIRA010000026.1"/>
</dbReference>
<gene>
    <name evidence="1" type="ORF">JX360_10620</name>
</gene>
<sequence>MAWQQVQSGVWHTHLGQLAPQWWLGWSSERGFQLYRKEDQASPALRIRCQEQDQWLDVFLGTSEQHPQQRRSLIDPTARVALHYLEEELAQIQMLQRPHERIPVDLWQRLTAHKG</sequence>
<reference evidence="1" key="1">
    <citation type="submission" date="2021-02" db="EMBL/GenBank/DDBJ databases">
        <title>The CRISPR/cas machinery reduction and long-range gene transfer in the hot spring cyanobacterium Synechococcus.</title>
        <authorList>
            <person name="Dvorak P."/>
            <person name="Jahodarova E."/>
            <person name="Hasler P."/>
            <person name="Poulickova A."/>
        </authorList>
    </citation>
    <scope>NUCLEOTIDE SEQUENCE</scope>
    <source>
        <strain evidence="1">Rupite</strain>
    </source>
</reference>
<keyword evidence="2" id="KW-1185">Reference proteome</keyword>
<proteinExistence type="predicted"/>
<name>A0ABT0CC31_THEVL</name>
<dbReference type="EMBL" id="JAFIRA010000026">
    <property type="protein sequence ID" value="MCJ2543354.1"/>
    <property type="molecule type" value="Genomic_DNA"/>
</dbReference>
<comment type="caution">
    <text evidence="1">The sequence shown here is derived from an EMBL/GenBank/DDBJ whole genome shotgun (WGS) entry which is preliminary data.</text>
</comment>
<evidence type="ECO:0000313" key="1">
    <source>
        <dbReference type="EMBL" id="MCJ2543354.1"/>
    </source>
</evidence>
<protein>
    <submittedName>
        <fullName evidence="1">Uncharacterized protein</fullName>
    </submittedName>
</protein>
<evidence type="ECO:0000313" key="2">
    <source>
        <dbReference type="Proteomes" id="UP000830835"/>
    </source>
</evidence>
<accession>A0ABT0CC31</accession>
<organism evidence="1 2">
    <name type="scientific">Thermostichus vulcanus str. 'Rupite'</name>
    <dbReference type="NCBI Taxonomy" id="2813851"/>
    <lineage>
        <taxon>Bacteria</taxon>
        <taxon>Bacillati</taxon>
        <taxon>Cyanobacteriota</taxon>
        <taxon>Cyanophyceae</taxon>
        <taxon>Thermostichales</taxon>
        <taxon>Thermostichaceae</taxon>
        <taxon>Thermostichus</taxon>
    </lineage>
</organism>
<dbReference type="Proteomes" id="UP000830835">
    <property type="component" value="Unassembled WGS sequence"/>
</dbReference>